<proteinExistence type="predicted"/>
<keyword evidence="2" id="KW-1185">Reference proteome</keyword>
<name>K6ZAZ0_9ALTE</name>
<comment type="caution">
    <text evidence="1">The sequence shown here is derived from an EMBL/GenBank/DDBJ whole genome shotgun (WGS) entry which is preliminary data.</text>
</comment>
<dbReference type="Proteomes" id="UP000006251">
    <property type="component" value="Unassembled WGS sequence"/>
</dbReference>
<dbReference type="AlphaFoldDB" id="K6ZAZ0"/>
<protein>
    <submittedName>
        <fullName evidence="1">Uncharacterized protein</fullName>
    </submittedName>
</protein>
<dbReference type="EMBL" id="BAEQ01000014">
    <property type="protein sequence ID" value="GAC27532.1"/>
    <property type="molecule type" value="Genomic_DNA"/>
</dbReference>
<organism evidence="1 2">
    <name type="scientific">Brumicola pallidula DSM 14239 = ACAM 615</name>
    <dbReference type="NCBI Taxonomy" id="1121922"/>
    <lineage>
        <taxon>Bacteria</taxon>
        <taxon>Pseudomonadati</taxon>
        <taxon>Pseudomonadota</taxon>
        <taxon>Gammaproteobacteria</taxon>
        <taxon>Alteromonadales</taxon>
        <taxon>Alteromonadaceae</taxon>
        <taxon>Brumicola</taxon>
    </lineage>
</organism>
<evidence type="ECO:0000313" key="1">
    <source>
        <dbReference type="EMBL" id="GAC27532.1"/>
    </source>
</evidence>
<gene>
    <name evidence="1" type="ORF">GPAL_0652</name>
</gene>
<evidence type="ECO:0000313" key="2">
    <source>
        <dbReference type="Proteomes" id="UP000006251"/>
    </source>
</evidence>
<reference evidence="2" key="1">
    <citation type="journal article" date="2014" name="Environ. Microbiol.">
        <title>Comparative genomics of the marine bacterial genus Glaciecola reveals the high degree of genomic diversity and genomic characteristic for cold adaptation.</title>
        <authorList>
            <person name="Qin Q.L."/>
            <person name="Xie B.B."/>
            <person name="Yu Y."/>
            <person name="Shu Y.L."/>
            <person name="Rong J.C."/>
            <person name="Zhang Y.J."/>
            <person name="Zhao D.L."/>
            <person name="Chen X.L."/>
            <person name="Zhang X.Y."/>
            <person name="Chen B."/>
            <person name="Zhou B.C."/>
            <person name="Zhang Y.Z."/>
        </authorList>
    </citation>
    <scope>NUCLEOTIDE SEQUENCE [LARGE SCALE GENOMIC DNA]</scope>
    <source>
        <strain evidence="2">ACAM 615</strain>
    </source>
</reference>
<sequence length="62" mass="6534">MFTVILFAGNSKSELIMALRTRSLDSFTVVSGKPTKLNAGSPFDKCTSIVTSGAATPKLARV</sequence>
<accession>K6ZAZ0</accession>